<dbReference type="Proteomes" id="UP000185736">
    <property type="component" value="Unassembled WGS sequence"/>
</dbReference>
<name>A0A1Q8I2B6_9ACTO</name>
<dbReference type="AlphaFoldDB" id="A0A1Q8I2B6"/>
<evidence type="ECO:0008006" key="3">
    <source>
        <dbReference type="Google" id="ProtNLM"/>
    </source>
</evidence>
<evidence type="ECO:0000313" key="2">
    <source>
        <dbReference type="Proteomes" id="UP000185736"/>
    </source>
</evidence>
<proteinExistence type="predicted"/>
<dbReference type="EMBL" id="MSGO01000014">
    <property type="protein sequence ID" value="OLL15249.1"/>
    <property type="molecule type" value="Genomic_DNA"/>
</dbReference>
<reference evidence="1 2" key="1">
    <citation type="submission" date="2016-12" db="EMBL/GenBank/DDBJ databases">
        <title>Genomic comparison of strains in the 'Actinomyces naeslundii' group.</title>
        <authorList>
            <person name="Mughal S.R."/>
            <person name="Do T."/>
            <person name="Gilbert S.C."/>
            <person name="Witherden E.A."/>
            <person name="Didelot X."/>
            <person name="Beighton D."/>
        </authorList>
    </citation>
    <scope>NUCLEOTIDE SEQUENCE [LARGE SCALE GENOMIC DNA]</scope>
    <source>
        <strain evidence="1 2">S64C</strain>
    </source>
</reference>
<evidence type="ECO:0000313" key="1">
    <source>
        <dbReference type="EMBL" id="OLL15249.1"/>
    </source>
</evidence>
<accession>A0A1Q8I2B6</accession>
<organism evidence="1 2">
    <name type="scientific">Actinomyces oris</name>
    <dbReference type="NCBI Taxonomy" id="544580"/>
    <lineage>
        <taxon>Bacteria</taxon>
        <taxon>Bacillati</taxon>
        <taxon>Actinomycetota</taxon>
        <taxon>Actinomycetes</taxon>
        <taxon>Actinomycetales</taxon>
        <taxon>Actinomycetaceae</taxon>
        <taxon>Actinomyces</taxon>
    </lineage>
</organism>
<sequence length="182" mass="20364">MAKKIIKHSGFSLARIVTKNGSGNIDKLIQSLSRTSPSNPWVVFRDSDAKCPVELRRHLTKSDTANPAFLLRIVHPMTEGWLMADPQSFSQYFKIAAKTVPVDTELLPHAKRTLLALCSKSRNRDIRSDLVHPDGSAGPLYVSQINKFAEDYWDVAAAAQNSPSLHRALVRLEELRSFLLTQ</sequence>
<gene>
    <name evidence="1" type="ORF">BKH32_04325</name>
</gene>
<protein>
    <recommendedName>
        <fullName evidence="3">DUF4276 family protein</fullName>
    </recommendedName>
</protein>
<comment type="caution">
    <text evidence="1">The sequence shown here is derived from an EMBL/GenBank/DDBJ whole genome shotgun (WGS) entry which is preliminary data.</text>
</comment>